<keyword evidence="11 13" id="KW-0868">Chloride</keyword>
<keyword evidence="4" id="KW-1003">Cell membrane</keyword>
<keyword evidence="12 13" id="KW-0407">Ion channel</keyword>
<evidence type="ECO:0000256" key="9">
    <source>
        <dbReference type="ARBA" id="ARBA00023173"/>
    </source>
</evidence>
<proteinExistence type="inferred from homology"/>
<sequence length="516" mass="58169">MATDPPERYSSQWISNFFHDFPHFDFKFNQVNSTFDPEKESYREALLTWALVPVAVCILLWLIFMFYFIVRACKQLDKSNARPSSCPAITTGLLLFLGVGLIGLCLYENENGHQSVGAVKSPAVEATTTFHNARLRIIALGSMQADILGPIYSEIKDALNSIPDGQLRNKSYELLEIIKKGAFESKDYLKIIKSFDVVNKTSDFIDLTNDIEYYRWVITIVMNCWYIFIFLMTMVGLLIRSRITLIVSAVIAVISSILIWVATGAYLGVSLGLGDLCTDPDTYFINLAEDPSDRNLTTAYIKCTDSSEPYQMVILDIQTVVTQTGTDLQNLLDLAAPYRTDEFNKSTLQLKNELQYCMGNLSTLLTDVGMCTNIHHQYITGVKLTCHDILSASSFLALTFCLLGIVCTLIIFTISCVWREYTKKSRRADYVPVDVTDPFLPHPPPYESDYGAMGNLSPRPWLERGTLQHTGSASNHDDQVLMLTHQHPLPDDSPPPAYHPGKYVRRYPNQNSAIRH</sequence>
<evidence type="ECO:0000256" key="10">
    <source>
        <dbReference type="ARBA" id="ARBA00023180"/>
    </source>
</evidence>
<evidence type="ECO:0000256" key="14">
    <source>
        <dbReference type="SAM" id="MobiDB-lite"/>
    </source>
</evidence>
<gene>
    <name evidence="15" type="ORF">GSLYS_00018171001</name>
</gene>
<feature type="transmembrane region" description="Helical" evidence="13">
    <location>
        <begin position="46"/>
        <end position="68"/>
    </location>
</feature>
<evidence type="ECO:0000256" key="6">
    <source>
        <dbReference type="ARBA" id="ARBA00022989"/>
    </source>
</evidence>
<dbReference type="PANTHER" id="PTHR12424">
    <property type="entry name" value="TWEETY-RELATED"/>
    <property type="match status" value="1"/>
</dbReference>
<evidence type="ECO:0000256" key="11">
    <source>
        <dbReference type="ARBA" id="ARBA00023214"/>
    </source>
</evidence>
<evidence type="ECO:0000256" key="12">
    <source>
        <dbReference type="ARBA" id="ARBA00023303"/>
    </source>
</evidence>
<evidence type="ECO:0000256" key="7">
    <source>
        <dbReference type="ARBA" id="ARBA00023065"/>
    </source>
</evidence>
<evidence type="ECO:0000256" key="4">
    <source>
        <dbReference type="ARBA" id="ARBA00022475"/>
    </source>
</evidence>
<feature type="transmembrane region" description="Helical" evidence="13">
    <location>
        <begin position="88"/>
        <end position="107"/>
    </location>
</feature>
<evidence type="ECO:0000256" key="1">
    <source>
        <dbReference type="ARBA" id="ARBA00004651"/>
    </source>
</evidence>
<comment type="function">
    <text evidence="13">Probable chloride channel.</text>
</comment>
<keyword evidence="16" id="KW-1185">Reference proteome</keyword>
<evidence type="ECO:0000256" key="5">
    <source>
        <dbReference type="ARBA" id="ARBA00022692"/>
    </source>
</evidence>
<keyword evidence="10" id="KW-0325">Glycoprotein</keyword>
<dbReference type="PANTHER" id="PTHR12424:SF8">
    <property type="entry name" value="PROTEIN TWEETY"/>
    <property type="match status" value="1"/>
</dbReference>
<comment type="subcellular location">
    <subcellularLocation>
        <location evidence="1 13">Cell membrane</location>
        <topology evidence="1 13">Multi-pass membrane protein</topology>
    </subcellularLocation>
</comment>
<keyword evidence="5 13" id="KW-0812">Transmembrane</keyword>
<dbReference type="Pfam" id="PF04906">
    <property type="entry name" value="Tweety"/>
    <property type="match status" value="1"/>
</dbReference>
<protein>
    <recommendedName>
        <fullName evidence="13">Protein tweety homolog</fullName>
    </recommendedName>
</protein>
<feature type="transmembrane region" description="Helical" evidence="13">
    <location>
        <begin position="213"/>
        <end position="238"/>
    </location>
</feature>
<dbReference type="EMBL" id="CAXITT010000637">
    <property type="protein sequence ID" value="CAL1544682.1"/>
    <property type="molecule type" value="Genomic_DNA"/>
</dbReference>
<dbReference type="GO" id="GO:0034707">
    <property type="term" value="C:chloride channel complex"/>
    <property type="evidence" value="ECO:0007669"/>
    <property type="project" value="UniProtKB-UniRule"/>
</dbReference>
<evidence type="ECO:0000256" key="8">
    <source>
        <dbReference type="ARBA" id="ARBA00023136"/>
    </source>
</evidence>
<dbReference type="InterPro" id="IPR006990">
    <property type="entry name" value="Tweety"/>
</dbReference>
<name>A0AAV2II62_LYMST</name>
<keyword evidence="3 13" id="KW-0813">Transport</keyword>
<evidence type="ECO:0000256" key="2">
    <source>
        <dbReference type="ARBA" id="ARBA00009849"/>
    </source>
</evidence>
<comment type="similarity">
    <text evidence="2 13">Belongs to the tweety family.</text>
</comment>
<keyword evidence="8 13" id="KW-0472">Membrane</keyword>
<evidence type="ECO:0000313" key="15">
    <source>
        <dbReference type="EMBL" id="CAL1544682.1"/>
    </source>
</evidence>
<dbReference type="GO" id="GO:0072320">
    <property type="term" value="F:volume-sensitive chloride channel activity"/>
    <property type="evidence" value="ECO:0007669"/>
    <property type="project" value="TreeGrafter"/>
</dbReference>
<accession>A0AAV2II62</accession>
<keyword evidence="6 13" id="KW-1133">Transmembrane helix</keyword>
<dbReference type="Proteomes" id="UP001497497">
    <property type="component" value="Unassembled WGS sequence"/>
</dbReference>
<dbReference type="GO" id="GO:0005886">
    <property type="term" value="C:plasma membrane"/>
    <property type="evidence" value="ECO:0007669"/>
    <property type="project" value="UniProtKB-SubCell"/>
</dbReference>
<comment type="caution">
    <text evidence="15">The sequence shown here is derived from an EMBL/GenBank/DDBJ whole genome shotgun (WGS) entry which is preliminary data.</text>
</comment>
<feature type="transmembrane region" description="Helical" evidence="13">
    <location>
        <begin position="395"/>
        <end position="418"/>
    </location>
</feature>
<dbReference type="GO" id="GO:0005229">
    <property type="term" value="F:intracellularly calcium-gated chloride channel activity"/>
    <property type="evidence" value="ECO:0007669"/>
    <property type="project" value="TreeGrafter"/>
</dbReference>
<reference evidence="15 16" key="1">
    <citation type="submission" date="2024-04" db="EMBL/GenBank/DDBJ databases">
        <authorList>
            <consortium name="Genoscope - CEA"/>
            <person name="William W."/>
        </authorList>
    </citation>
    <scope>NUCLEOTIDE SEQUENCE [LARGE SCALE GENOMIC DNA]</scope>
</reference>
<feature type="region of interest" description="Disordered" evidence="14">
    <location>
        <begin position="485"/>
        <end position="516"/>
    </location>
</feature>
<feature type="transmembrane region" description="Helical" evidence="13">
    <location>
        <begin position="245"/>
        <end position="269"/>
    </location>
</feature>
<evidence type="ECO:0000256" key="3">
    <source>
        <dbReference type="ARBA" id="ARBA00022448"/>
    </source>
</evidence>
<organism evidence="15 16">
    <name type="scientific">Lymnaea stagnalis</name>
    <name type="common">Great pond snail</name>
    <name type="synonym">Helix stagnalis</name>
    <dbReference type="NCBI Taxonomy" id="6523"/>
    <lineage>
        <taxon>Eukaryota</taxon>
        <taxon>Metazoa</taxon>
        <taxon>Spiralia</taxon>
        <taxon>Lophotrochozoa</taxon>
        <taxon>Mollusca</taxon>
        <taxon>Gastropoda</taxon>
        <taxon>Heterobranchia</taxon>
        <taxon>Euthyneura</taxon>
        <taxon>Panpulmonata</taxon>
        <taxon>Hygrophila</taxon>
        <taxon>Lymnaeoidea</taxon>
        <taxon>Lymnaeidae</taxon>
        <taxon>Lymnaea</taxon>
    </lineage>
</organism>
<keyword evidence="7 13" id="KW-0406">Ion transport</keyword>
<evidence type="ECO:0000256" key="13">
    <source>
        <dbReference type="RuleBase" id="RU361114"/>
    </source>
</evidence>
<keyword evidence="9 13" id="KW-0869">Chloride channel</keyword>
<dbReference type="AlphaFoldDB" id="A0AAV2II62"/>
<evidence type="ECO:0000313" key="16">
    <source>
        <dbReference type="Proteomes" id="UP001497497"/>
    </source>
</evidence>